<dbReference type="InterPro" id="IPR000700">
    <property type="entry name" value="PAS-assoc_C"/>
</dbReference>
<dbReference type="GO" id="GO:0007234">
    <property type="term" value="P:osmosensory signaling via phosphorelay pathway"/>
    <property type="evidence" value="ECO:0007669"/>
    <property type="project" value="TreeGrafter"/>
</dbReference>
<protein>
    <recommendedName>
        <fullName evidence="2">histidine kinase</fullName>
        <ecNumber evidence="2">2.7.13.3</ecNumber>
    </recommendedName>
</protein>
<dbReference type="EC" id="2.7.13.3" evidence="2"/>
<dbReference type="InterPro" id="IPR035965">
    <property type="entry name" value="PAS-like_dom_sf"/>
</dbReference>
<dbReference type="Pfam" id="PF02518">
    <property type="entry name" value="HATPase_c"/>
    <property type="match status" value="1"/>
</dbReference>
<evidence type="ECO:0000259" key="8">
    <source>
        <dbReference type="PROSITE" id="PS50109"/>
    </source>
</evidence>
<dbReference type="OrthoDB" id="52599at2"/>
<dbReference type="CDD" id="cd00130">
    <property type="entry name" value="PAS"/>
    <property type="match status" value="1"/>
</dbReference>
<proteinExistence type="predicted"/>
<dbReference type="Gene3D" id="3.30.450.20">
    <property type="entry name" value="PAS domain"/>
    <property type="match status" value="2"/>
</dbReference>
<evidence type="ECO:0000256" key="3">
    <source>
        <dbReference type="ARBA" id="ARBA00022553"/>
    </source>
</evidence>
<keyword evidence="4" id="KW-0808">Transferase</keyword>
<dbReference type="PANTHER" id="PTHR42878:SF15">
    <property type="entry name" value="BACTERIOPHYTOCHROME"/>
    <property type="match status" value="1"/>
</dbReference>
<dbReference type="InterPro" id="IPR050351">
    <property type="entry name" value="BphY/WalK/GraS-like"/>
</dbReference>
<dbReference type="PRINTS" id="PR00344">
    <property type="entry name" value="BCTRLSENSOR"/>
</dbReference>
<reference evidence="11 12" key="1">
    <citation type="submission" date="2018-01" db="EMBL/GenBank/DDBJ databases">
        <title>Deinococcus koreensis sp. nov., a radiation-resistant bacterium isolated from river water.</title>
        <authorList>
            <person name="Choi A."/>
        </authorList>
    </citation>
    <scope>NUCLEOTIDE SEQUENCE [LARGE SCALE GENOMIC DNA]</scope>
    <source>
        <strain evidence="11 12">SJW1-2</strain>
    </source>
</reference>
<feature type="domain" description="Histidine kinase" evidence="8">
    <location>
        <begin position="625"/>
        <end position="838"/>
    </location>
</feature>
<dbReference type="Pfam" id="PF13185">
    <property type="entry name" value="GAF_2"/>
    <property type="match status" value="1"/>
</dbReference>
<dbReference type="Pfam" id="PF00512">
    <property type="entry name" value="HisKA"/>
    <property type="match status" value="1"/>
</dbReference>
<evidence type="ECO:0000256" key="5">
    <source>
        <dbReference type="ARBA" id="ARBA00022777"/>
    </source>
</evidence>
<evidence type="ECO:0000259" key="10">
    <source>
        <dbReference type="PROSITE" id="PS50113"/>
    </source>
</evidence>
<accession>A0A2K3US70</accession>
<dbReference type="Gene3D" id="1.10.287.130">
    <property type="match status" value="1"/>
</dbReference>
<dbReference type="Gene3D" id="3.30.565.10">
    <property type="entry name" value="Histidine kinase-like ATPase, C-terminal domain"/>
    <property type="match status" value="1"/>
</dbReference>
<comment type="caution">
    <text evidence="11">The sequence shown here is derived from an EMBL/GenBank/DDBJ whole genome shotgun (WGS) entry which is preliminary data.</text>
</comment>
<dbReference type="SMART" id="SM00387">
    <property type="entry name" value="HATPase_c"/>
    <property type="match status" value="1"/>
</dbReference>
<evidence type="ECO:0000313" key="11">
    <source>
        <dbReference type="EMBL" id="PNY79385.1"/>
    </source>
</evidence>
<dbReference type="SMART" id="SM00086">
    <property type="entry name" value="PAC"/>
    <property type="match status" value="1"/>
</dbReference>
<name>A0A2K3US70_9DEIO</name>
<keyword evidence="5" id="KW-0418">Kinase</keyword>
<dbReference type="SMART" id="SM00388">
    <property type="entry name" value="HisKA"/>
    <property type="match status" value="1"/>
</dbReference>
<dbReference type="Gene3D" id="3.30.450.40">
    <property type="match status" value="2"/>
</dbReference>
<dbReference type="InterPro" id="IPR036890">
    <property type="entry name" value="HATPase_C_sf"/>
</dbReference>
<evidence type="ECO:0000259" key="9">
    <source>
        <dbReference type="PROSITE" id="PS50112"/>
    </source>
</evidence>
<feature type="coiled-coil region" evidence="7">
    <location>
        <begin position="282"/>
        <end position="309"/>
    </location>
</feature>
<dbReference type="Proteomes" id="UP000236379">
    <property type="component" value="Unassembled WGS sequence"/>
</dbReference>
<feature type="domain" description="PAC" evidence="10">
    <location>
        <begin position="379"/>
        <end position="431"/>
    </location>
</feature>
<dbReference type="InterPro" id="IPR029016">
    <property type="entry name" value="GAF-like_dom_sf"/>
</dbReference>
<evidence type="ECO:0000256" key="4">
    <source>
        <dbReference type="ARBA" id="ARBA00022679"/>
    </source>
</evidence>
<evidence type="ECO:0000256" key="2">
    <source>
        <dbReference type="ARBA" id="ARBA00012438"/>
    </source>
</evidence>
<dbReference type="InterPro" id="IPR003594">
    <property type="entry name" value="HATPase_dom"/>
</dbReference>
<gene>
    <name evidence="11" type="ORF">CVO96_19885</name>
</gene>
<dbReference type="SUPFAM" id="SSF55874">
    <property type="entry name" value="ATPase domain of HSP90 chaperone/DNA topoisomerase II/histidine kinase"/>
    <property type="match status" value="1"/>
</dbReference>
<dbReference type="EMBL" id="PPPD01000004">
    <property type="protein sequence ID" value="PNY79385.1"/>
    <property type="molecule type" value="Genomic_DNA"/>
</dbReference>
<dbReference type="PANTHER" id="PTHR42878">
    <property type="entry name" value="TWO-COMPONENT HISTIDINE KINASE"/>
    <property type="match status" value="1"/>
</dbReference>
<evidence type="ECO:0000256" key="1">
    <source>
        <dbReference type="ARBA" id="ARBA00000085"/>
    </source>
</evidence>
<dbReference type="InterPro" id="IPR003018">
    <property type="entry name" value="GAF"/>
</dbReference>
<dbReference type="InterPro" id="IPR005467">
    <property type="entry name" value="His_kinase_dom"/>
</dbReference>
<dbReference type="InterPro" id="IPR003661">
    <property type="entry name" value="HisK_dim/P_dom"/>
</dbReference>
<dbReference type="SUPFAM" id="SSF47384">
    <property type="entry name" value="Homodimeric domain of signal transducing histidine kinase"/>
    <property type="match status" value="1"/>
</dbReference>
<dbReference type="AlphaFoldDB" id="A0A2K3US70"/>
<dbReference type="GO" id="GO:0000156">
    <property type="term" value="F:phosphorelay response regulator activity"/>
    <property type="evidence" value="ECO:0007669"/>
    <property type="project" value="TreeGrafter"/>
</dbReference>
<keyword evidence="3" id="KW-0597">Phosphoprotein</keyword>
<dbReference type="NCBIfam" id="TIGR00229">
    <property type="entry name" value="sensory_box"/>
    <property type="match status" value="1"/>
</dbReference>
<comment type="catalytic activity">
    <reaction evidence="1">
        <text>ATP + protein L-histidine = ADP + protein N-phospho-L-histidine.</text>
        <dbReference type="EC" id="2.7.13.3"/>
    </reaction>
</comment>
<dbReference type="FunFam" id="3.30.565.10:FF:000006">
    <property type="entry name" value="Sensor histidine kinase WalK"/>
    <property type="match status" value="1"/>
</dbReference>
<organism evidence="11 12">
    <name type="scientific">Deinococcus koreensis</name>
    <dbReference type="NCBI Taxonomy" id="2054903"/>
    <lineage>
        <taxon>Bacteria</taxon>
        <taxon>Thermotogati</taxon>
        <taxon>Deinococcota</taxon>
        <taxon>Deinococci</taxon>
        <taxon>Deinococcales</taxon>
        <taxon>Deinococcaceae</taxon>
        <taxon>Deinococcus</taxon>
    </lineage>
</organism>
<dbReference type="RefSeq" id="WP_103314213.1">
    <property type="nucleotide sequence ID" value="NZ_PPPD01000004.1"/>
</dbReference>
<evidence type="ECO:0000256" key="6">
    <source>
        <dbReference type="ARBA" id="ARBA00023136"/>
    </source>
</evidence>
<dbReference type="SMART" id="SM00065">
    <property type="entry name" value="GAF"/>
    <property type="match status" value="2"/>
</dbReference>
<dbReference type="SUPFAM" id="SSF55781">
    <property type="entry name" value="GAF domain-like"/>
    <property type="match status" value="2"/>
</dbReference>
<feature type="domain" description="PAS" evidence="9">
    <location>
        <begin position="13"/>
        <end position="54"/>
    </location>
</feature>
<dbReference type="PROSITE" id="PS50113">
    <property type="entry name" value="PAC"/>
    <property type="match status" value="1"/>
</dbReference>
<sequence length="838" mass="89733">MLPSPHPAAALTLLDALPDPLITVDGAGRVVTVNQAGAKLLGEASAALVHRPLLDVLLAAGLVFLRPDGAATGQPLPPEFELRDRAAQRWWSGRTFPHGDGLAVQLQDITERRRARGRREALLSVTLALGGTTTGEEVVRAALQVALPAVGAAAGAVLRLTPDGEALEIMGAQGYPGDVLARWKRIGLDHPFPALEAWRRQTPVYLRIADQPAPFPVPPEDRRPTTRALAALPLRSEGAMVGVLALSFDFEPTFNESERDFLELLAGQVAQALGRAQWLGEREGLARQRERALNELTRERARLAAILDQMPVALWVAELPGGRLIGGNAAIDRELGLSFLPAESTEEYAVYTGFHPDGRPYAAHEWPMARTLRTGEAVTGEEIEMERKDGTRLRARFSTAIIHDADGTPALAVVSGTDITQLHDLNVRLEALVEHRTAALDAFVQFTEAAATTTDGLTLAGVAVGVLRAALGEVSVAYYLRSGDLWQARVLSDDFAPEVAAALRAGVSVDSPSYAQAARSGEPVFVAGWDAAAQGVAVTESYSAGAFFPCVVAGQTVGLLAVGSQQAQAFTERECGVIRAVGRSLTLALDRAEQAGALRSQRDALDERARALSAANEQLDAFALSVSHDLRTPVRHILGFTELLSRNLGGSLDGRDRRHLGVIGEAAGRMNALIDALLAFSRTARHPLTRQAVNLGALVASVQAEVSQDQTGQAAQWLIGDLPTVPGDAALLRQVLVNLLGNALKYSRTRAPARIEVWAERQPEHWLIGVRDNGVGFDPQYGGRLFGVFQRLHPESEFEGIGVGLANVRRIVERHGGEVWAQGVPGEGATLRFTLPRT</sequence>
<keyword evidence="6" id="KW-0472">Membrane</keyword>
<dbReference type="CDD" id="cd00082">
    <property type="entry name" value="HisKA"/>
    <property type="match status" value="1"/>
</dbReference>
<keyword evidence="12" id="KW-1185">Reference proteome</keyword>
<keyword evidence="7" id="KW-0175">Coiled coil</keyword>
<dbReference type="InterPro" id="IPR036097">
    <property type="entry name" value="HisK_dim/P_sf"/>
</dbReference>
<dbReference type="GO" id="GO:0000155">
    <property type="term" value="F:phosphorelay sensor kinase activity"/>
    <property type="evidence" value="ECO:0007669"/>
    <property type="project" value="InterPro"/>
</dbReference>
<dbReference type="PROSITE" id="PS50109">
    <property type="entry name" value="HIS_KIN"/>
    <property type="match status" value="1"/>
</dbReference>
<evidence type="ECO:0000313" key="12">
    <source>
        <dbReference type="Proteomes" id="UP000236379"/>
    </source>
</evidence>
<dbReference type="PROSITE" id="PS50112">
    <property type="entry name" value="PAS"/>
    <property type="match status" value="1"/>
</dbReference>
<dbReference type="SUPFAM" id="SSF55785">
    <property type="entry name" value="PYP-like sensor domain (PAS domain)"/>
    <property type="match status" value="2"/>
</dbReference>
<dbReference type="GO" id="GO:0016020">
    <property type="term" value="C:membrane"/>
    <property type="evidence" value="ECO:0007669"/>
    <property type="project" value="UniProtKB-SubCell"/>
</dbReference>
<dbReference type="Pfam" id="PF08448">
    <property type="entry name" value="PAS_4"/>
    <property type="match status" value="1"/>
</dbReference>
<evidence type="ECO:0000256" key="7">
    <source>
        <dbReference type="SAM" id="Coils"/>
    </source>
</evidence>
<dbReference type="GO" id="GO:0030295">
    <property type="term" value="F:protein kinase activator activity"/>
    <property type="evidence" value="ECO:0007669"/>
    <property type="project" value="TreeGrafter"/>
</dbReference>
<dbReference type="SMART" id="SM00091">
    <property type="entry name" value="PAS"/>
    <property type="match status" value="2"/>
</dbReference>
<dbReference type="InterPro" id="IPR004358">
    <property type="entry name" value="Sig_transdc_His_kin-like_C"/>
</dbReference>
<dbReference type="InterPro" id="IPR000014">
    <property type="entry name" value="PAS"/>
</dbReference>
<dbReference type="InterPro" id="IPR001610">
    <property type="entry name" value="PAC"/>
</dbReference>
<dbReference type="InterPro" id="IPR013656">
    <property type="entry name" value="PAS_4"/>
</dbReference>